<evidence type="ECO:0000313" key="2">
    <source>
        <dbReference type="Proteomes" id="UP000830768"/>
    </source>
</evidence>
<protein>
    <submittedName>
        <fullName evidence="1">Uncharacterized protein</fullName>
    </submittedName>
</protein>
<reference evidence="1" key="1">
    <citation type="submission" date="2021-11" db="EMBL/GenBank/DDBJ databases">
        <title>Fusarium solani-melongenae Genome sequencing and assembly.</title>
        <authorList>
            <person name="Xie S."/>
            <person name="Huang L."/>
            <person name="Zhang X."/>
        </authorList>
    </citation>
    <scope>NUCLEOTIDE SEQUENCE</scope>
    <source>
        <strain evidence="1">CRI 24-3</strain>
    </source>
</reference>
<organism evidence="1 2">
    <name type="scientific">Fusarium solani subsp. cucurbitae</name>
    <name type="common">Neocosmosporum cucurbitae</name>
    <dbReference type="NCBI Taxonomy" id="2747967"/>
    <lineage>
        <taxon>Eukaryota</taxon>
        <taxon>Fungi</taxon>
        <taxon>Dikarya</taxon>
        <taxon>Ascomycota</taxon>
        <taxon>Pezizomycotina</taxon>
        <taxon>Sordariomycetes</taxon>
        <taxon>Hypocreomycetidae</taxon>
        <taxon>Hypocreales</taxon>
        <taxon>Nectriaceae</taxon>
        <taxon>Fusarium</taxon>
        <taxon>Fusarium solani species complex</taxon>
    </lineage>
</organism>
<evidence type="ECO:0000313" key="1">
    <source>
        <dbReference type="EMBL" id="UPL03894.1"/>
    </source>
</evidence>
<keyword evidence="2" id="KW-1185">Reference proteome</keyword>
<dbReference type="Proteomes" id="UP000830768">
    <property type="component" value="Chromosome 13"/>
</dbReference>
<proteinExistence type="predicted"/>
<gene>
    <name evidence="1" type="ORF">LCI18_014828</name>
</gene>
<accession>A0ACD3ZTL1</accession>
<sequence length="156" mass="17380">MMLFSRRLRQSTWTSSVSLRQPCSSASAEREVRRTTLLLVLRSPPPCVHYPEVQRREAIGLANNTTYGLAAAVHTINVNTSVPFITQKLSSRLPSMGFSFPKESPLLRSSGSVNPSRAGFNYNKEHIFPPTSFGNLAFSQPRSSKKILHLVLQHIS</sequence>
<name>A0ACD3ZTL1_FUSSC</name>
<dbReference type="EMBL" id="CP090041">
    <property type="protein sequence ID" value="UPL03894.1"/>
    <property type="molecule type" value="Genomic_DNA"/>
</dbReference>